<keyword evidence="2 5" id="KW-0808">Transferase</keyword>
<dbReference type="EMBL" id="AP014936">
    <property type="protein sequence ID" value="BAU50391.1"/>
    <property type="molecule type" value="Genomic_DNA"/>
</dbReference>
<dbReference type="Proteomes" id="UP000218899">
    <property type="component" value="Chromosome"/>
</dbReference>
<feature type="domain" description="Thiolase N-terminal" evidence="6">
    <location>
        <begin position="6"/>
        <end position="281"/>
    </location>
</feature>
<feature type="domain" description="Thiolase C-terminal" evidence="7">
    <location>
        <begin position="289"/>
        <end position="426"/>
    </location>
</feature>
<evidence type="ECO:0000256" key="1">
    <source>
        <dbReference type="ARBA" id="ARBA00010982"/>
    </source>
</evidence>
<evidence type="ECO:0000313" key="8">
    <source>
        <dbReference type="EMBL" id="BAU50391.1"/>
    </source>
</evidence>
<dbReference type="PROSITE" id="PS00099">
    <property type="entry name" value="THIOLASE_3"/>
    <property type="match status" value="1"/>
</dbReference>
<evidence type="ECO:0000256" key="4">
    <source>
        <dbReference type="PIRSR" id="PIRSR000429-1"/>
    </source>
</evidence>
<dbReference type="Gene3D" id="3.40.47.10">
    <property type="match status" value="1"/>
</dbReference>
<dbReference type="CDD" id="cd00751">
    <property type="entry name" value="thiolase"/>
    <property type="match status" value="1"/>
</dbReference>
<evidence type="ECO:0000256" key="3">
    <source>
        <dbReference type="ARBA" id="ARBA00023315"/>
    </source>
</evidence>
<evidence type="ECO:0000256" key="2">
    <source>
        <dbReference type="ARBA" id="ARBA00022679"/>
    </source>
</evidence>
<dbReference type="OrthoDB" id="8951704at2"/>
<feature type="active site" description="Acyl-thioester intermediate" evidence="4">
    <location>
        <position position="90"/>
    </location>
</feature>
<dbReference type="GO" id="GO:0003988">
    <property type="term" value="F:acetyl-CoA C-acyltransferase activity"/>
    <property type="evidence" value="ECO:0007669"/>
    <property type="project" value="UniProtKB-ARBA"/>
</dbReference>
<dbReference type="Pfam" id="PF02803">
    <property type="entry name" value="Thiolase_C"/>
    <property type="match status" value="1"/>
</dbReference>
<keyword evidence="9" id="KW-1185">Reference proteome</keyword>
<dbReference type="PIRSF" id="PIRSF000429">
    <property type="entry name" value="Ac-CoA_Ac_transf"/>
    <property type="match status" value="1"/>
</dbReference>
<dbReference type="InterPro" id="IPR020617">
    <property type="entry name" value="Thiolase_C"/>
</dbReference>
<dbReference type="RefSeq" id="WP_096462699.1">
    <property type="nucleotide sequence ID" value="NZ_AP014936.1"/>
</dbReference>
<dbReference type="InterPro" id="IPR020610">
    <property type="entry name" value="Thiolase_AS"/>
</dbReference>
<organism evidence="8 9">
    <name type="scientific">Sulfurifustis variabilis</name>
    <dbReference type="NCBI Taxonomy" id="1675686"/>
    <lineage>
        <taxon>Bacteria</taxon>
        <taxon>Pseudomonadati</taxon>
        <taxon>Pseudomonadota</taxon>
        <taxon>Gammaproteobacteria</taxon>
        <taxon>Acidiferrobacterales</taxon>
        <taxon>Acidiferrobacteraceae</taxon>
        <taxon>Sulfurifustis</taxon>
    </lineage>
</organism>
<dbReference type="NCBIfam" id="NF006030">
    <property type="entry name" value="PRK08170.1"/>
    <property type="match status" value="1"/>
</dbReference>
<feature type="active site" description="Proton acceptor" evidence="4">
    <location>
        <position position="414"/>
    </location>
</feature>
<dbReference type="PANTHER" id="PTHR18919">
    <property type="entry name" value="ACETYL-COA C-ACYLTRANSFERASE"/>
    <property type="match status" value="1"/>
</dbReference>
<evidence type="ECO:0000256" key="5">
    <source>
        <dbReference type="RuleBase" id="RU003557"/>
    </source>
</evidence>
<dbReference type="KEGG" id="sva:SVA_3857"/>
<dbReference type="InterPro" id="IPR020613">
    <property type="entry name" value="Thiolase_CS"/>
</dbReference>
<dbReference type="PROSITE" id="PS00737">
    <property type="entry name" value="THIOLASE_2"/>
    <property type="match status" value="1"/>
</dbReference>
<dbReference type="InterPro" id="IPR002155">
    <property type="entry name" value="Thiolase"/>
</dbReference>
<reference evidence="8 9" key="1">
    <citation type="submission" date="2015-08" db="EMBL/GenBank/DDBJ databases">
        <title>Complete genome sequence of Sulfurifustis variabilis.</title>
        <authorList>
            <person name="Miura A."/>
            <person name="Kojima H."/>
            <person name="Fukui M."/>
        </authorList>
    </citation>
    <scope>NUCLEOTIDE SEQUENCE [LARGE SCALE GENOMIC DNA]</scope>
    <source>
        <strain evidence="9">skN76</strain>
    </source>
</reference>
<evidence type="ECO:0000259" key="6">
    <source>
        <dbReference type="Pfam" id="PF00108"/>
    </source>
</evidence>
<dbReference type="InterPro" id="IPR016039">
    <property type="entry name" value="Thiolase-like"/>
</dbReference>
<dbReference type="SUPFAM" id="SSF53901">
    <property type="entry name" value="Thiolase-like"/>
    <property type="match status" value="2"/>
</dbReference>
<gene>
    <name evidence="8" type="ORF">SVA_3857</name>
</gene>
<dbReference type="InterPro" id="IPR020616">
    <property type="entry name" value="Thiolase_N"/>
</dbReference>
<evidence type="ECO:0000313" key="9">
    <source>
        <dbReference type="Proteomes" id="UP000218899"/>
    </source>
</evidence>
<comment type="similarity">
    <text evidence="1 5">Belongs to the thiolase-like superfamily. Thiolase family.</text>
</comment>
<protein>
    <submittedName>
        <fullName evidence="8">Acetyl-CoA acetyltransferase</fullName>
    </submittedName>
</protein>
<dbReference type="Pfam" id="PF00108">
    <property type="entry name" value="Thiolase_N"/>
    <property type="match status" value="1"/>
</dbReference>
<accession>A0A1B4VD85</accession>
<feature type="active site" description="Proton acceptor" evidence="4">
    <location>
        <position position="384"/>
    </location>
</feature>
<keyword evidence="3 5" id="KW-0012">Acyltransferase</keyword>
<proteinExistence type="inferred from homology"/>
<dbReference type="PANTHER" id="PTHR18919:SF151">
    <property type="entry name" value="BLR2427 PROTEIN"/>
    <property type="match status" value="1"/>
</dbReference>
<dbReference type="NCBIfam" id="TIGR01930">
    <property type="entry name" value="AcCoA-C-Actrans"/>
    <property type="match status" value="1"/>
</dbReference>
<evidence type="ECO:0000259" key="7">
    <source>
        <dbReference type="Pfam" id="PF02803"/>
    </source>
</evidence>
<dbReference type="AlphaFoldDB" id="A0A1B4VD85"/>
<name>A0A1B4VD85_9GAMM</name>
<sequence length="432" mass="45199">MSAKPVFLVDGARTPFLKVRGEPGAFSAADLAVAAGRPLLARMPFGPDEVDEVIVGCVIPAPDEANVGRIIALRLGCGRHVPAQTVQRNCASGLQAIATAAERIALGEAHLMIAGGTEAMSRSPIQWNVAMARWLGGVMRAKGLGGRMKAIARFRPSHLQPVYTLLLGLTDPLVKLSMGQTAEVLAHRFAISREAQDTYALRSHQRLAAAFDAGLLADEVETLYEPGGKFHTEDTGLRRDTDLEQLGKLRPVFDRKYGSVTSGNSSQVTDGAAMVVLASEEAVARYRLPVLAELLGHAWAGVDPSQMGLGPVHAVARLLAARGVKMADLAQMELNEAFAAQVLACQAAWDSADYAKRELGLDRPLGAMDPERLNPEGGAVASGHPVGASGARLVLHLAKSLQRKGGGLGIATLCIGGGQGGAMLVRVGGAAA</sequence>